<dbReference type="InterPro" id="IPR006162">
    <property type="entry name" value="Ppantetheine_attach_site"/>
</dbReference>
<dbReference type="Gene3D" id="3.30.559.10">
    <property type="entry name" value="Chloramphenicol acetyltransferase-like domain"/>
    <property type="match status" value="1"/>
</dbReference>
<dbReference type="Pfam" id="PF00550">
    <property type="entry name" value="PP-binding"/>
    <property type="match status" value="2"/>
</dbReference>
<evidence type="ECO:0000256" key="4">
    <source>
        <dbReference type="ARBA" id="ARBA00022598"/>
    </source>
</evidence>
<dbReference type="InterPro" id="IPR001242">
    <property type="entry name" value="Condensation_dom"/>
</dbReference>
<dbReference type="InterPro" id="IPR029063">
    <property type="entry name" value="SAM-dependent_MTases_sf"/>
</dbReference>
<dbReference type="Gene3D" id="3.30.300.30">
    <property type="match status" value="3"/>
</dbReference>
<keyword evidence="3" id="KW-0597">Phosphoprotein</keyword>
<dbReference type="InterPro" id="IPR013120">
    <property type="entry name" value="FAR_NAD-bd"/>
</dbReference>
<dbReference type="Gene3D" id="3.40.50.720">
    <property type="entry name" value="NAD(P)-binding Rossmann-like Domain"/>
    <property type="match status" value="1"/>
</dbReference>
<dbReference type="PANTHER" id="PTHR45527">
    <property type="entry name" value="NONRIBOSOMAL PEPTIDE SYNTHETASE"/>
    <property type="match status" value="1"/>
</dbReference>
<dbReference type="InterPro" id="IPR023213">
    <property type="entry name" value="CAT-like_dom_sf"/>
</dbReference>
<name>A0A4R6V2T4_9ACTN</name>
<dbReference type="InterPro" id="IPR010080">
    <property type="entry name" value="Thioester_reductase-like_dom"/>
</dbReference>
<dbReference type="Pfam" id="PF07993">
    <property type="entry name" value="NAD_binding_4"/>
    <property type="match status" value="1"/>
</dbReference>
<feature type="domain" description="Carrier" evidence="7">
    <location>
        <begin position="928"/>
        <end position="1003"/>
    </location>
</feature>
<dbReference type="GO" id="GO:0043041">
    <property type="term" value="P:amino acid activation for nonribosomal peptide biosynthetic process"/>
    <property type="evidence" value="ECO:0007669"/>
    <property type="project" value="TreeGrafter"/>
</dbReference>
<dbReference type="GO" id="GO:0008610">
    <property type="term" value="P:lipid biosynthetic process"/>
    <property type="evidence" value="ECO:0007669"/>
    <property type="project" value="UniProtKB-ARBA"/>
</dbReference>
<dbReference type="GO" id="GO:0031177">
    <property type="term" value="F:phosphopantetheine binding"/>
    <property type="evidence" value="ECO:0007669"/>
    <property type="project" value="InterPro"/>
</dbReference>
<dbReference type="Gene3D" id="2.30.38.10">
    <property type="entry name" value="Luciferase, Domain 3"/>
    <property type="match status" value="2"/>
</dbReference>
<evidence type="ECO:0000259" key="7">
    <source>
        <dbReference type="PROSITE" id="PS50075"/>
    </source>
</evidence>
<dbReference type="InterPro" id="IPR036736">
    <property type="entry name" value="ACP-like_sf"/>
</dbReference>
<feature type="domain" description="Carrier" evidence="7">
    <location>
        <begin position="1978"/>
        <end position="2055"/>
    </location>
</feature>
<dbReference type="SUPFAM" id="SSF53335">
    <property type="entry name" value="S-adenosyl-L-methionine-dependent methyltransferases"/>
    <property type="match status" value="1"/>
</dbReference>
<evidence type="ECO:0000256" key="3">
    <source>
        <dbReference type="ARBA" id="ARBA00022553"/>
    </source>
</evidence>
<dbReference type="CDD" id="cd05235">
    <property type="entry name" value="SDR_e1"/>
    <property type="match status" value="1"/>
</dbReference>
<dbReference type="Gene3D" id="3.40.50.150">
    <property type="entry name" value="Vaccinia Virus protein VP39"/>
    <property type="match status" value="1"/>
</dbReference>
<proteinExistence type="predicted"/>
<dbReference type="InterPro" id="IPR020845">
    <property type="entry name" value="AMP-binding_CS"/>
</dbReference>
<dbReference type="RefSeq" id="WP_166655380.1">
    <property type="nucleotide sequence ID" value="NZ_SNYN01000002.1"/>
</dbReference>
<dbReference type="FunFam" id="2.30.38.10:FF:000001">
    <property type="entry name" value="Non-ribosomal peptide synthetase PvdI"/>
    <property type="match status" value="1"/>
</dbReference>
<evidence type="ECO:0000313" key="9">
    <source>
        <dbReference type="Proteomes" id="UP000295281"/>
    </source>
</evidence>
<dbReference type="SUPFAM" id="SSF52777">
    <property type="entry name" value="CoA-dependent acyltransferases"/>
    <property type="match status" value="2"/>
</dbReference>
<dbReference type="Proteomes" id="UP000295281">
    <property type="component" value="Unassembled WGS sequence"/>
</dbReference>
<dbReference type="FunFam" id="3.30.559.10:FF:000012">
    <property type="entry name" value="Non-ribosomal peptide synthetase"/>
    <property type="match status" value="1"/>
</dbReference>
<dbReference type="InterPro" id="IPR025110">
    <property type="entry name" value="AMP-bd_C"/>
</dbReference>
<keyword evidence="5" id="KW-0808">Transferase</keyword>
<dbReference type="FunFam" id="3.40.50.980:FF:000001">
    <property type="entry name" value="Non-ribosomal peptide synthetase"/>
    <property type="match status" value="2"/>
</dbReference>
<dbReference type="CDD" id="cd19540">
    <property type="entry name" value="LCL_NRPS-like"/>
    <property type="match status" value="1"/>
</dbReference>
<dbReference type="GO" id="GO:0009403">
    <property type="term" value="P:toxin biosynthetic process"/>
    <property type="evidence" value="ECO:0007669"/>
    <property type="project" value="UniProtKB-ARBA"/>
</dbReference>
<dbReference type="PROSITE" id="PS00012">
    <property type="entry name" value="PHOSPHOPANTETHEINE"/>
    <property type="match status" value="1"/>
</dbReference>
<keyword evidence="2" id="KW-0596">Phosphopantetheine</keyword>
<dbReference type="Gene3D" id="1.10.1200.10">
    <property type="entry name" value="ACP-like"/>
    <property type="match status" value="2"/>
</dbReference>
<dbReference type="EMBL" id="SNYN01000002">
    <property type="protein sequence ID" value="TDQ54293.1"/>
    <property type="molecule type" value="Genomic_DNA"/>
</dbReference>
<evidence type="ECO:0000256" key="6">
    <source>
        <dbReference type="ARBA" id="ARBA00022737"/>
    </source>
</evidence>
<evidence type="ECO:0000256" key="5">
    <source>
        <dbReference type="ARBA" id="ARBA00022679"/>
    </source>
</evidence>
<comment type="cofactor">
    <cofactor evidence="1">
        <name>pantetheine 4'-phosphate</name>
        <dbReference type="ChEBI" id="CHEBI:47942"/>
    </cofactor>
</comment>
<evidence type="ECO:0000313" key="8">
    <source>
        <dbReference type="EMBL" id="TDQ54293.1"/>
    </source>
</evidence>
<dbReference type="InterPro" id="IPR010071">
    <property type="entry name" value="AA_adenyl_dom"/>
</dbReference>
<dbReference type="InterPro" id="IPR000873">
    <property type="entry name" value="AMP-dep_synth/lig_dom"/>
</dbReference>
<dbReference type="InterPro" id="IPR020806">
    <property type="entry name" value="PKS_PP-bd"/>
</dbReference>
<dbReference type="CDD" id="cd12117">
    <property type="entry name" value="A_NRPS_Srf_like"/>
    <property type="match status" value="1"/>
</dbReference>
<dbReference type="Pfam" id="PF00668">
    <property type="entry name" value="Condensation"/>
    <property type="match status" value="1"/>
</dbReference>
<accession>A0A4R6V2T4</accession>
<dbReference type="GO" id="GO:0016740">
    <property type="term" value="F:transferase activity"/>
    <property type="evidence" value="ECO:0007669"/>
    <property type="project" value="UniProtKB-KW"/>
</dbReference>
<dbReference type="PROSITE" id="PS50075">
    <property type="entry name" value="CARRIER"/>
    <property type="match status" value="2"/>
</dbReference>
<evidence type="ECO:0000256" key="1">
    <source>
        <dbReference type="ARBA" id="ARBA00001957"/>
    </source>
</evidence>
<protein>
    <submittedName>
        <fullName evidence="8">Amino acid adenylation domain-containing protein/thioester reductase-like protein</fullName>
    </submittedName>
</protein>
<dbReference type="GO" id="GO:0005829">
    <property type="term" value="C:cytosol"/>
    <property type="evidence" value="ECO:0007669"/>
    <property type="project" value="TreeGrafter"/>
</dbReference>
<sequence>MPTEWKPGGRPLAPAPLHRLFRRQAERTPDAVAVVRGDDRLSYAGLEARANRIAHRLVEHGCRPGDVVGVALPRSPGLVAAVLGVLKAGAAYLPLDAGHPAPRLRALLAQTRARTVVSDTPAPPFAAGADVLTVDGAGTGGDPGPPRVRVGPEDLAYVMYTSGSTGRPKGVAVPHRAVASLAADHRWRGGAHERVLLHSPHTFDASTYEMWVPLLGGGCVVVAPEGRLDVVELGRAIADGGVTGTFLTSALFSVIADEFPDCLAGMREVWVGGESVSAKACLRVLDRCPDLALVNGYGPTECTTFAVCHPLSDGEVVEPVPIGQPMDDTRCHLLDARLAPVRPGEPGELYLAGDGLAHGYLGAPALTAERFVADPFGPPGARMYRTGDLARRNGDGVVEFLGRTDDQVKIRGFRIEPGEVEAVLREHPEVARAAVTVREEQPGERRLVGYVVARDPGGRDAGNAGDDQIGEWRGVYDRLYGAAAEQEDGPAELGADFSGWNSSYDGSPIPPGHMREWRDATVERVRALDPRRVLEIGVGTGLLLAGLAPRCEAYWGTDFSPPVIDALRRRVGADPLLAGRVELRVARADDLGGLPSGYFDTVVVNSVIQYFPNGDYLTGVLKGAAELLAPGGSVFVGDVRDLRLARVFHAEVALRRAAPTADAASLRAAAERRAVAEQELMAAPDYFAALPGAVPRITGVDVRVKRGRYDNEMTRYRYDAVLRTAPPAPGGGGRPPLDLAWGVDVADTDRLAAVLSAARDAPHVRLLGVPNRRVASAARAWRALLDGDADRARRCLEEPSPEAPDIEALHEAARRAGREAVVTWDADSGDGALDAHFLDRARATPPALLYRARDTDAARLARHTNSPDLSRRAGALLERVRSHLRDRLPDHMVPGHVMVLERLPLTPNGKLDRAALPAPDVGAVDGRAPRTPLEERLCALYAEVLGVDRVTVDDDFFALGGHSLSATRLTSRIRAALGAELTVRDVFETPRVVDLVDRLDRPGDRPPLRARQRPERVPLSPAQSRLWFLHRLEGVTPAYNVPLRVRLSGRLDPGALRAAFTDVVRRHESLRTVIGENGGVPRQVVLDDARPEFAFADVTPERLEERVAAAARRGFALDSEIPVRATLLRLSEEEHVLLVVLHHIACDGWSLAPLWRDLSAAYAARLDGRAPDLPPLRAHYADYTLWQRDLLDGADGVAERQLAYWRGALAGLPDRLALPTDRPRPPVARHRGDTVRFDVPAPLHRGLAALAHRHGATLFMVLHAGFAALLTRMGAGTDIPVGSPIAGRTDDAVEDLVGFFVNTLVLRADTSGDPRFRDLLARVRETGLAAHAHQDLPFERLVEEVRPARSLSHHPLFQVMLALQNAPATGLRLPGATAEADLAGTGTCRFDLVLSLTESTGGDGGPGGLAGIAEFDTDLFDRETVEALTRGLLRLLDRAVADPDQRIGAMDVLGDEDRHRVRTAWNDTRRDLPAEPYPALFERRAALAPDAPAVVHGDAAWTYRELNARANRLARALVRRGAGPERYVALALPRSADLVATILAVLKSGAGYLPLDPGHPGERLGRMLAEARPVLVLGAGRGPGGLPPGTVYEALDRVEAEAAGHPDGDLADAERRAPLRPDHPAYVIYTSGSTGRPKGVVVTHTGLPGVAAAQRERFGVTASSRVLQFAPVEFDGAVWEILGTLALGAALVTASPEQTAPGPALAGLAARHGVTHATLPPGVLAAMDPADLPGVSSLIASGDVLPGRLAARWAPGRLLVNGYGPTETTVCATLSRPLTGDDGAPPPIGEPTVNARCHVLDARLAPVPVGAPGELYVAGPGLARGYLGRPGATATRFVADPFGPPGGRMYRTGDLARWRRTGELEFLGRADDQLKIRGFRVEPGEVAAVLEQHPGVARAVAVAREDTPGDRRLVAYAVPAAGPLDGAELRRYAAERLPAALVPAAVVPLDALPALPSGKVDRSALPAPRYGTGETGRPPRTDAERALCALFAEVMGLPLERVGADDGFFDLGGHSLLVPRLLGGIRDRLGADLTVRRLFELQTVAALGREIEGAGAPRADTGGPAAPDLAAEAALDPDVVPRAPRPRTAARAAEPRHVLLTGATGFLGAALLRELLDRTPATVHCLVRAADETAAAERLRRALLDRGLRLGDEAAARVVAVPGDLARPLLGLPEDRFDRLADLLDAVYHNGARVSAVEPYSRLRGPNVRGTHEVVRLAARSRTPVHFVSTAAAAVSAAGNPPVIAEDRRVPAGAVLPGGYAASKWVGEELLRAAAGRGLPVTVHRPGRIGGHSATGAGGTDDTLWHLVRAMLVLRAVPESVHAPSAAVDLVPVDHVARMVVHLSLRPGSVGLTHHLTCPEPVPFTALTDALRRAGHDLAVLPDREWAALLRDAPGRAPGAGLEAAALLEDLLPAVVGLGALRFDRRNTTAGLADAGTGFPVIDDALLARYVAHLTGSGFFPAPVSTPNRPEGTAP</sequence>
<dbReference type="PANTHER" id="PTHR45527:SF1">
    <property type="entry name" value="FATTY ACID SYNTHASE"/>
    <property type="match status" value="1"/>
</dbReference>
<dbReference type="GO" id="GO:0016874">
    <property type="term" value="F:ligase activity"/>
    <property type="evidence" value="ECO:0007669"/>
    <property type="project" value="UniProtKB-KW"/>
</dbReference>
<dbReference type="Gene3D" id="3.30.559.30">
    <property type="entry name" value="Nonribosomal peptide synthetase, condensation domain"/>
    <property type="match status" value="1"/>
</dbReference>
<evidence type="ECO:0000256" key="2">
    <source>
        <dbReference type="ARBA" id="ARBA00022450"/>
    </source>
</evidence>
<organism evidence="8 9">
    <name type="scientific">Actinorugispora endophytica</name>
    <dbReference type="NCBI Taxonomy" id="1605990"/>
    <lineage>
        <taxon>Bacteria</taxon>
        <taxon>Bacillati</taxon>
        <taxon>Actinomycetota</taxon>
        <taxon>Actinomycetes</taxon>
        <taxon>Streptosporangiales</taxon>
        <taxon>Nocardiopsidaceae</taxon>
        <taxon>Actinorugispora</taxon>
    </lineage>
</organism>
<dbReference type="InterPro" id="IPR036291">
    <property type="entry name" value="NAD(P)-bd_dom_sf"/>
</dbReference>
<dbReference type="InterPro" id="IPR045851">
    <property type="entry name" value="AMP-bd_C_sf"/>
</dbReference>
<reference evidence="8 9" key="1">
    <citation type="submission" date="2019-03" db="EMBL/GenBank/DDBJ databases">
        <title>Genomic Encyclopedia of Type Strains, Phase IV (KMG-IV): sequencing the most valuable type-strain genomes for metagenomic binning, comparative biology and taxonomic classification.</title>
        <authorList>
            <person name="Goeker M."/>
        </authorList>
    </citation>
    <scope>NUCLEOTIDE SEQUENCE [LARGE SCALE GENOMIC DNA]</scope>
    <source>
        <strain evidence="8 9">DSM 46770</strain>
    </source>
</reference>
<keyword evidence="4" id="KW-0436">Ligase</keyword>
<keyword evidence="9" id="KW-1185">Reference proteome</keyword>
<keyword evidence="6" id="KW-0677">Repeat</keyword>
<dbReference type="SUPFAM" id="SSF51735">
    <property type="entry name" value="NAD(P)-binding Rossmann-fold domains"/>
    <property type="match status" value="1"/>
</dbReference>
<dbReference type="InterPro" id="IPR009081">
    <property type="entry name" value="PP-bd_ACP"/>
</dbReference>
<dbReference type="PROSITE" id="PS00455">
    <property type="entry name" value="AMP_BINDING"/>
    <property type="match status" value="2"/>
</dbReference>
<comment type="caution">
    <text evidence="8">The sequence shown here is derived from an EMBL/GenBank/DDBJ whole genome shotgun (WGS) entry which is preliminary data.</text>
</comment>
<dbReference type="InterPro" id="IPR013217">
    <property type="entry name" value="Methyltransf_12"/>
</dbReference>
<dbReference type="Pfam" id="PF00501">
    <property type="entry name" value="AMP-binding"/>
    <property type="match status" value="2"/>
</dbReference>
<dbReference type="SMART" id="SM00823">
    <property type="entry name" value="PKS_PP"/>
    <property type="match status" value="2"/>
</dbReference>
<dbReference type="FunFam" id="3.40.50.12780:FF:000012">
    <property type="entry name" value="Non-ribosomal peptide synthetase"/>
    <property type="match status" value="2"/>
</dbReference>
<dbReference type="Pfam" id="PF13193">
    <property type="entry name" value="AMP-binding_C"/>
    <property type="match status" value="1"/>
</dbReference>
<dbReference type="Pfam" id="PF08242">
    <property type="entry name" value="Methyltransf_12"/>
    <property type="match status" value="1"/>
</dbReference>
<dbReference type="CDD" id="cd02440">
    <property type="entry name" value="AdoMet_MTases"/>
    <property type="match status" value="1"/>
</dbReference>
<dbReference type="SUPFAM" id="SSF56801">
    <property type="entry name" value="Acetyl-CoA synthetase-like"/>
    <property type="match status" value="2"/>
</dbReference>
<dbReference type="FunFam" id="1.10.1200.10:FF:000005">
    <property type="entry name" value="Nonribosomal peptide synthetase 1"/>
    <property type="match status" value="1"/>
</dbReference>
<dbReference type="NCBIfam" id="TIGR01733">
    <property type="entry name" value="AA-adenyl-dom"/>
    <property type="match status" value="2"/>
</dbReference>
<dbReference type="Gene3D" id="3.40.50.980">
    <property type="match status" value="4"/>
</dbReference>
<gene>
    <name evidence="8" type="ORF">EV190_102127</name>
</gene>
<dbReference type="NCBIfam" id="TIGR01746">
    <property type="entry name" value="Thioester-redct"/>
    <property type="match status" value="1"/>
</dbReference>
<dbReference type="SUPFAM" id="SSF47336">
    <property type="entry name" value="ACP-like"/>
    <property type="match status" value="2"/>
</dbReference>